<feature type="binding site" evidence="3">
    <location>
        <position position="91"/>
    </location>
    <ligand>
        <name>Zn(2+)</name>
        <dbReference type="ChEBI" id="CHEBI:29105"/>
        <label>1</label>
    </ligand>
</feature>
<dbReference type="CDD" id="cd03884">
    <property type="entry name" value="M20_bAS"/>
    <property type="match status" value="1"/>
</dbReference>
<feature type="binding site" evidence="3">
    <location>
        <position position="91"/>
    </location>
    <ligand>
        <name>Zn(2+)</name>
        <dbReference type="ChEBI" id="CHEBI:29105"/>
        <label>2</label>
    </ligand>
</feature>
<gene>
    <name evidence="6" type="ORF">LQ50_15520</name>
</gene>
<organism evidence="6 7">
    <name type="scientific">Halalkalibacter okhensis</name>
    <dbReference type="NCBI Taxonomy" id="333138"/>
    <lineage>
        <taxon>Bacteria</taxon>
        <taxon>Bacillati</taxon>
        <taxon>Bacillota</taxon>
        <taxon>Bacilli</taxon>
        <taxon>Bacillales</taxon>
        <taxon>Bacillaceae</taxon>
        <taxon>Halalkalibacter</taxon>
    </lineage>
</organism>
<evidence type="ECO:0000256" key="2">
    <source>
        <dbReference type="ARBA" id="ARBA00022801"/>
    </source>
</evidence>
<dbReference type="SUPFAM" id="SSF55031">
    <property type="entry name" value="Bacterial exopeptidase dimerisation domain"/>
    <property type="match status" value="1"/>
</dbReference>
<feature type="domain" description="Peptidase M20 dimerisation" evidence="5">
    <location>
        <begin position="217"/>
        <end position="313"/>
    </location>
</feature>
<dbReference type="PIRSF" id="PIRSF001235">
    <property type="entry name" value="Amidase_carbamoylase"/>
    <property type="match status" value="1"/>
</dbReference>
<evidence type="ECO:0000256" key="4">
    <source>
        <dbReference type="PIRSR" id="PIRSR001235-2"/>
    </source>
</evidence>
<name>A0A0B0IF17_9BACI</name>
<dbReference type="GO" id="GO:0046872">
    <property type="term" value="F:metal ion binding"/>
    <property type="evidence" value="ECO:0007669"/>
    <property type="project" value="UniProtKB-KW"/>
</dbReference>
<keyword evidence="7" id="KW-1185">Reference proteome</keyword>
<evidence type="ECO:0000313" key="7">
    <source>
        <dbReference type="Proteomes" id="UP000030832"/>
    </source>
</evidence>
<comment type="cofactor">
    <cofactor evidence="3">
        <name>Zn(2+)</name>
        <dbReference type="ChEBI" id="CHEBI:29105"/>
    </cofactor>
    <text evidence="3">Binds 2 Zn(2+) ions per subunit.</text>
</comment>
<keyword evidence="2" id="KW-0378">Hydrolase</keyword>
<feature type="binding site" evidence="3">
    <location>
        <position position="126"/>
    </location>
    <ligand>
        <name>Zn(2+)</name>
        <dbReference type="ChEBI" id="CHEBI:29105"/>
        <label>2</label>
    </ligand>
</feature>
<dbReference type="PANTHER" id="PTHR32494">
    <property type="entry name" value="ALLANTOATE DEIMINASE-RELATED"/>
    <property type="match status" value="1"/>
</dbReference>
<evidence type="ECO:0000259" key="5">
    <source>
        <dbReference type="Pfam" id="PF07687"/>
    </source>
</evidence>
<sequence length="421" mass="46592">MVILNRARIVKTLDKVNQIGLTESGINRLAYTVEDKEAKYFIREQCELIGLQAKEDAAGNLIVRRPGLNDSLPAVAVGSHLDTVYGGGKYDGTIGVLAGLEIFRMLEEGEIKTLHPIELIVFACEESSRFNFSTLGSKAIIGAIDKDYVKQLKDKNNYTVPEVFEKQSLNFDHIEHAVRKESELKVFLELHIEQGSQLVTYKKTIGIVTGIAAPLRVALTIVGKRAHSGTTSMENRQDAFLAAAEIALKVEDAAIEEAKFGTVATVGVVDVLSSAMNVIPGKANLKIDIRSTDVSSRNRVLEKIKAELKRVEKSRKVKVGIEWMTEEEPVHMDQKVIKEISSICEKNNIPYMFMASGAGHDAMYMAKRWPAALIFVPSVNGISHHPDEFTEIDDIVNGMKVLKELVLSYAILADENVRREA</sequence>
<dbReference type="Pfam" id="PF07687">
    <property type="entry name" value="M20_dimer"/>
    <property type="match status" value="1"/>
</dbReference>
<dbReference type="SUPFAM" id="SSF53187">
    <property type="entry name" value="Zn-dependent exopeptidases"/>
    <property type="match status" value="1"/>
</dbReference>
<dbReference type="InterPro" id="IPR002933">
    <property type="entry name" value="Peptidase_M20"/>
</dbReference>
<dbReference type="AlphaFoldDB" id="A0A0B0IF17"/>
<dbReference type="NCBIfam" id="TIGR01879">
    <property type="entry name" value="hydantase"/>
    <property type="match status" value="1"/>
</dbReference>
<dbReference type="InterPro" id="IPR010158">
    <property type="entry name" value="Amidase_Cbmase"/>
</dbReference>
<dbReference type="Pfam" id="PF01546">
    <property type="entry name" value="Peptidase_M20"/>
    <property type="match status" value="1"/>
</dbReference>
<dbReference type="InterPro" id="IPR001261">
    <property type="entry name" value="ArgE/DapE_CS"/>
</dbReference>
<dbReference type="Gene3D" id="3.30.70.360">
    <property type="match status" value="1"/>
</dbReference>
<dbReference type="InterPro" id="IPR036264">
    <property type="entry name" value="Bact_exopeptidase_dim_dom"/>
</dbReference>
<evidence type="ECO:0000256" key="3">
    <source>
        <dbReference type="PIRSR" id="PIRSR001235-1"/>
    </source>
</evidence>
<dbReference type="PANTHER" id="PTHR32494:SF5">
    <property type="entry name" value="ALLANTOATE AMIDOHYDROLASE"/>
    <property type="match status" value="1"/>
</dbReference>
<dbReference type="STRING" id="333138.LQ50_15520"/>
<feature type="binding site" evidence="3">
    <location>
        <position position="191"/>
    </location>
    <ligand>
        <name>Zn(2+)</name>
        <dbReference type="ChEBI" id="CHEBI:29105"/>
        <label>1</label>
    </ligand>
</feature>
<accession>A0A0B0IF17</accession>
<dbReference type="PROSITE" id="PS00758">
    <property type="entry name" value="ARGE_DAPE_CPG2_1"/>
    <property type="match status" value="1"/>
</dbReference>
<dbReference type="EMBL" id="JRJU01000019">
    <property type="protein sequence ID" value="KHF39462.1"/>
    <property type="molecule type" value="Genomic_DNA"/>
</dbReference>
<feature type="binding site" evidence="4">
    <location>
        <position position="216"/>
    </location>
    <ligand>
        <name>allantoate</name>
        <dbReference type="ChEBI" id="CHEBI:17536"/>
    </ligand>
</feature>
<comment type="similarity">
    <text evidence="1">Belongs to the peptidase M20 family.</text>
</comment>
<keyword evidence="3" id="KW-0862">Zinc</keyword>
<feature type="binding site" evidence="3">
    <location>
        <position position="384"/>
    </location>
    <ligand>
        <name>Zn(2+)</name>
        <dbReference type="ChEBI" id="CHEBI:29105"/>
        <label>2</label>
    </ligand>
</feature>
<feature type="binding site" evidence="4">
    <location>
        <position position="290"/>
    </location>
    <ligand>
        <name>allantoate</name>
        <dbReference type="ChEBI" id="CHEBI:17536"/>
    </ligand>
</feature>
<evidence type="ECO:0000256" key="1">
    <source>
        <dbReference type="ARBA" id="ARBA00006153"/>
    </source>
</evidence>
<dbReference type="NCBIfam" id="NF006771">
    <property type="entry name" value="PRK09290.1-5"/>
    <property type="match status" value="1"/>
</dbReference>
<feature type="binding site" evidence="3">
    <location>
        <position position="80"/>
    </location>
    <ligand>
        <name>Zn(2+)</name>
        <dbReference type="ChEBI" id="CHEBI:29105"/>
        <label>1</label>
    </ligand>
</feature>
<dbReference type="GO" id="GO:0016813">
    <property type="term" value="F:hydrolase activity, acting on carbon-nitrogen (but not peptide) bonds, in linear amidines"/>
    <property type="evidence" value="ECO:0007669"/>
    <property type="project" value="InterPro"/>
</dbReference>
<evidence type="ECO:0000313" key="6">
    <source>
        <dbReference type="EMBL" id="KHF39462.1"/>
    </source>
</evidence>
<proteinExistence type="inferred from homology"/>
<feature type="binding site" evidence="4">
    <location>
        <position position="277"/>
    </location>
    <ligand>
        <name>allantoate</name>
        <dbReference type="ChEBI" id="CHEBI:17536"/>
    </ligand>
</feature>
<dbReference type="eggNOG" id="COG0624">
    <property type="taxonomic scope" value="Bacteria"/>
</dbReference>
<dbReference type="Proteomes" id="UP000030832">
    <property type="component" value="Unassembled WGS sequence"/>
</dbReference>
<reference evidence="6 7" key="1">
    <citation type="submission" date="2014-09" db="EMBL/GenBank/DDBJ databases">
        <title>Genome sequencing and annotation of Bacillus Okhensis strain Kh10-101T.</title>
        <authorList>
            <person name="Prakash J.S."/>
        </authorList>
    </citation>
    <scope>NUCLEOTIDE SEQUENCE [LARGE SCALE GENOMIC DNA]</scope>
    <source>
        <strain evidence="7">Kh10-101T</strain>
    </source>
</reference>
<dbReference type="InterPro" id="IPR011650">
    <property type="entry name" value="Peptidase_M20_dimer"/>
</dbReference>
<protein>
    <recommendedName>
        <fullName evidence="5">Peptidase M20 dimerisation domain-containing protein</fullName>
    </recommendedName>
</protein>
<keyword evidence="3" id="KW-0479">Metal-binding</keyword>
<dbReference type="Gene3D" id="3.40.630.10">
    <property type="entry name" value="Zn peptidases"/>
    <property type="match status" value="1"/>
</dbReference>
<comment type="caution">
    <text evidence="6">The sequence shown here is derived from an EMBL/GenBank/DDBJ whole genome shotgun (WGS) entry which is preliminary data.</text>
</comment>